<evidence type="ECO:0000313" key="2">
    <source>
        <dbReference type="Proteomes" id="UP001362999"/>
    </source>
</evidence>
<comment type="caution">
    <text evidence="1">The sequence shown here is derived from an EMBL/GenBank/DDBJ whole genome shotgun (WGS) entry which is preliminary data.</text>
</comment>
<proteinExistence type="predicted"/>
<sequence>MSQLIQNEDIQRMPSFVSYAFALWAPRLHNHYVENNAKLRARCPDLRRLFPNSVFSCAAFNFGVNVWSFKHRDMVVEFPAGALILVPSAAIAHSNIPVQDGDERVSFTQFTAGDKKVAEDGPEEYVRLLEFRQGRWERGLQLFSTVEEMFCTTHIKT</sequence>
<dbReference type="AlphaFoldDB" id="A0AAV9ZTQ0"/>
<reference evidence="1 2" key="1">
    <citation type="journal article" date="2024" name="J Genomics">
        <title>Draft genome sequencing and assembly of Favolaschia claudopus CIRM-BRFM 2984 isolated from oak limbs.</title>
        <authorList>
            <person name="Navarro D."/>
            <person name="Drula E."/>
            <person name="Chaduli D."/>
            <person name="Cazenave R."/>
            <person name="Ahrendt S."/>
            <person name="Wang J."/>
            <person name="Lipzen A."/>
            <person name="Daum C."/>
            <person name="Barry K."/>
            <person name="Grigoriev I.V."/>
            <person name="Favel A."/>
            <person name="Rosso M.N."/>
            <person name="Martin F."/>
        </authorList>
    </citation>
    <scope>NUCLEOTIDE SEQUENCE [LARGE SCALE GENOMIC DNA]</scope>
    <source>
        <strain evidence="1 2">CIRM-BRFM 2984</strain>
    </source>
</reference>
<gene>
    <name evidence="1" type="ORF">R3P38DRAFT_3331378</name>
</gene>
<dbReference type="Proteomes" id="UP001362999">
    <property type="component" value="Unassembled WGS sequence"/>
</dbReference>
<organism evidence="1 2">
    <name type="scientific">Favolaschia claudopus</name>
    <dbReference type="NCBI Taxonomy" id="2862362"/>
    <lineage>
        <taxon>Eukaryota</taxon>
        <taxon>Fungi</taxon>
        <taxon>Dikarya</taxon>
        <taxon>Basidiomycota</taxon>
        <taxon>Agaricomycotina</taxon>
        <taxon>Agaricomycetes</taxon>
        <taxon>Agaricomycetidae</taxon>
        <taxon>Agaricales</taxon>
        <taxon>Marasmiineae</taxon>
        <taxon>Mycenaceae</taxon>
        <taxon>Favolaschia</taxon>
    </lineage>
</organism>
<keyword evidence="2" id="KW-1185">Reference proteome</keyword>
<dbReference type="EMBL" id="JAWWNJ010000112">
    <property type="protein sequence ID" value="KAK6992243.1"/>
    <property type="molecule type" value="Genomic_DNA"/>
</dbReference>
<evidence type="ECO:0000313" key="1">
    <source>
        <dbReference type="EMBL" id="KAK6992243.1"/>
    </source>
</evidence>
<accession>A0AAV9ZTQ0</accession>
<name>A0AAV9ZTQ0_9AGAR</name>
<protein>
    <submittedName>
        <fullName evidence="1">Uncharacterized protein</fullName>
    </submittedName>
</protein>